<dbReference type="InterPro" id="IPR029069">
    <property type="entry name" value="HotDog_dom_sf"/>
</dbReference>
<proteinExistence type="predicted"/>
<dbReference type="EMBL" id="JAVKPH010000036">
    <property type="protein sequence ID" value="MDR5654861.1"/>
    <property type="molecule type" value="Genomic_DNA"/>
</dbReference>
<name>A0ABU1FDB1_9RHOB</name>
<comment type="caution">
    <text evidence="1">The sequence shown here is derived from an EMBL/GenBank/DDBJ whole genome shotgun (WGS) entry which is preliminary data.</text>
</comment>
<dbReference type="SUPFAM" id="SSF54637">
    <property type="entry name" value="Thioesterase/thiol ester dehydrase-isomerase"/>
    <property type="match status" value="2"/>
</dbReference>
<sequence length="274" mass="29903">MSFDTFGTATLHTRVESWECDFNNHWNARYYTRSFQLAAERVATMGAGANPGMGAITSRLVRYHRELFVSAAAEVRSARIGGGGYAGAIVHLMHSEGRLAATALDLPGTGAEYLPEVTPEEARPALPRGLLRHAAVGWDPEAPDAHTAETGPLRMAEVDHTGRLLQEDITRRSGIALHDLLSRLGYTVEFSARTGVGRMAVEHRATPAGLCPIGTPLRVRSRIASVEHKSFSARHWIETPAGEVVAVVENSLLAVDLKARRAVEVPAFLHRFRR</sequence>
<dbReference type="Proteomes" id="UP001247754">
    <property type="component" value="Unassembled WGS sequence"/>
</dbReference>
<reference evidence="1 2" key="1">
    <citation type="submission" date="2023-09" db="EMBL/GenBank/DDBJ databases">
        <title>Xinfangfangia sedmenti sp. nov., isolated the sedment.</title>
        <authorList>
            <person name="Xu L."/>
        </authorList>
    </citation>
    <scope>NUCLEOTIDE SEQUENCE [LARGE SCALE GENOMIC DNA]</scope>
    <source>
        <strain evidence="1 2">LG-4</strain>
    </source>
</reference>
<accession>A0ABU1FDB1</accession>
<protein>
    <recommendedName>
        <fullName evidence="3">Acyl-CoA thioester hydrolase</fullName>
    </recommendedName>
</protein>
<evidence type="ECO:0008006" key="3">
    <source>
        <dbReference type="Google" id="ProtNLM"/>
    </source>
</evidence>
<evidence type="ECO:0000313" key="1">
    <source>
        <dbReference type="EMBL" id="MDR5654861.1"/>
    </source>
</evidence>
<dbReference type="Pfam" id="PF13279">
    <property type="entry name" value="4HBT_2"/>
    <property type="match status" value="2"/>
</dbReference>
<evidence type="ECO:0000313" key="2">
    <source>
        <dbReference type="Proteomes" id="UP001247754"/>
    </source>
</evidence>
<organism evidence="1 2">
    <name type="scientific">Ruixingdingia sedimenti</name>
    <dbReference type="NCBI Taxonomy" id="3073604"/>
    <lineage>
        <taxon>Bacteria</taxon>
        <taxon>Pseudomonadati</taxon>
        <taxon>Pseudomonadota</taxon>
        <taxon>Alphaproteobacteria</taxon>
        <taxon>Rhodobacterales</taxon>
        <taxon>Paracoccaceae</taxon>
        <taxon>Ruixingdingia</taxon>
    </lineage>
</organism>
<keyword evidence="2" id="KW-1185">Reference proteome</keyword>
<gene>
    <name evidence="1" type="ORF">RGD00_19805</name>
</gene>
<dbReference type="Gene3D" id="3.10.129.10">
    <property type="entry name" value="Hotdog Thioesterase"/>
    <property type="match status" value="2"/>
</dbReference>
<dbReference type="RefSeq" id="WP_310459002.1">
    <property type="nucleotide sequence ID" value="NZ_JAVKPH010000036.1"/>
</dbReference>